<keyword evidence="4" id="KW-0274">FAD</keyword>
<dbReference type="PRINTS" id="PR00420">
    <property type="entry name" value="RNGMNOXGNASE"/>
</dbReference>
<evidence type="ECO:0000256" key="8">
    <source>
        <dbReference type="ARBA" id="ARBA00023128"/>
    </source>
</evidence>
<evidence type="ECO:0000256" key="7">
    <source>
        <dbReference type="ARBA" id="ARBA00023033"/>
    </source>
</evidence>
<name>A0A9N9AIY7_9GLOM</name>
<dbReference type="Pfam" id="PF01494">
    <property type="entry name" value="FAD_binding_3"/>
    <property type="match status" value="1"/>
</dbReference>
<keyword evidence="10" id="KW-0472">Membrane</keyword>
<evidence type="ECO:0000313" key="13">
    <source>
        <dbReference type="Proteomes" id="UP000789831"/>
    </source>
</evidence>
<keyword evidence="6" id="KW-0560">Oxidoreductase</keyword>
<evidence type="ECO:0000256" key="5">
    <source>
        <dbReference type="ARBA" id="ARBA00022857"/>
    </source>
</evidence>
<dbReference type="GO" id="GO:0071949">
    <property type="term" value="F:FAD binding"/>
    <property type="evidence" value="ECO:0007669"/>
    <property type="project" value="InterPro"/>
</dbReference>
<dbReference type="SUPFAM" id="SSF51905">
    <property type="entry name" value="FAD/NAD(P)-binding domain"/>
    <property type="match status" value="1"/>
</dbReference>
<evidence type="ECO:0000313" key="12">
    <source>
        <dbReference type="EMBL" id="CAG8529825.1"/>
    </source>
</evidence>
<dbReference type="AlphaFoldDB" id="A0A9N9AIY7"/>
<feature type="domain" description="FAD-binding" evidence="11">
    <location>
        <begin position="18"/>
        <end position="350"/>
    </location>
</feature>
<comment type="caution">
    <text evidence="12">The sequence shown here is derived from an EMBL/GenBank/DDBJ whole genome shotgun (WGS) entry which is preliminary data.</text>
</comment>
<organism evidence="12 13">
    <name type="scientific">Ambispora gerdemannii</name>
    <dbReference type="NCBI Taxonomy" id="144530"/>
    <lineage>
        <taxon>Eukaryota</taxon>
        <taxon>Fungi</taxon>
        <taxon>Fungi incertae sedis</taxon>
        <taxon>Mucoromycota</taxon>
        <taxon>Glomeromycotina</taxon>
        <taxon>Glomeromycetes</taxon>
        <taxon>Archaeosporales</taxon>
        <taxon>Ambisporaceae</taxon>
        <taxon>Ambispora</taxon>
    </lineage>
</organism>
<keyword evidence="8" id="KW-0496">Mitochondrion</keyword>
<dbReference type="InterPro" id="IPR036188">
    <property type="entry name" value="FAD/NAD-bd_sf"/>
</dbReference>
<evidence type="ECO:0000256" key="6">
    <source>
        <dbReference type="ARBA" id="ARBA00023002"/>
    </source>
</evidence>
<gene>
    <name evidence="12" type="ORF">AGERDE_LOCUS5656</name>
</gene>
<sequence>MSTIDFSQKINSTSTRRRVAIIGAGLVGSLSAIYFAKRGWDVLLFELRKDLRVPESTPSYLHRSINLALSARGISALRIAGSNLIDVVLSQATPMKGRMIHTGEGKLHSQLYGTFGECTYSVDRAKLLMLLLDNAEEFKNVKIYFEHRLKRCDFDAGVLDVENINEGTSSKIEADLVVGADGTYSTVRTQLMRVVRMNYQQEFISHAYCELRIPPKRNEKGEFEFAMDPHHLHIWPRHTFMLIALPNLDKSFTCTLFMPYEQFDAIKTEGDLIAFFQLYYQDALPLIGEQNIKKDYFLNPKGSLISIKCSPYHYKDRVVIIGDAAHSMVPFFGQGMNCGFQDVEILYEILEQHNINPEKPQINNINTDNTKEMKFRKDLERALDTYTQFRHIDVTAICDLAIAKEIRGMVALAVPESHNSAVHYGKLFHYAVFGSSAEMETTKFLGECGRRIDHFGYFCDVGVGIAVWQL</sequence>
<comment type="catalytic activity">
    <reaction evidence="9">
        <text>L-kynurenine + NADPH + O2 + H(+) = 3-hydroxy-L-kynurenine + NADP(+) + H2O</text>
        <dbReference type="Rhea" id="RHEA:20545"/>
        <dbReference type="ChEBI" id="CHEBI:15377"/>
        <dbReference type="ChEBI" id="CHEBI:15378"/>
        <dbReference type="ChEBI" id="CHEBI:15379"/>
        <dbReference type="ChEBI" id="CHEBI:57783"/>
        <dbReference type="ChEBI" id="CHEBI:57959"/>
        <dbReference type="ChEBI" id="CHEBI:58125"/>
        <dbReference type="ChEBI" id="CHEBI:58349"/>
        <dbReference type="EC" id="1.14.13.9"/>
    </reaction>
</comment>
<dbReference type="GO" id="GO:0004502">
    <property type="term" value="F:kynurenine 3-monooxygenase activity"/>
    <property type="evidence" value="ECO:0007669"/>
    <property type="project" value="UniProtKB-EC"/>
</dbReference>
<keyword evidence="2" id="KW-0285">Flavoprotein</keyword>
<evidence type="ECO:0000256" key="9">
    <source>
        <dbReference type="ARBA" id="ARBA00047818"/>
    </source>
</evidence>
<dbReference type="Gene3D" id="3.50.50.60">
    <property type="entry name" value="FAD/NAD(P)-binding domain"/>
    <property type="match status" value="1"/>
</dbReference>
<dbReference type="GO" id="GO:0070189">
    <property type="term" value="P:kynurenine metabolic process"/>
    <property type="evidence" value="ECO:0007669"/>
    <property type="project" value="TreeGrafter"/>
</dbReference>
<dbReference type="FunFam" id="3.50.50.60:FF:000129">
    <property type="entry name" value="Kynurenine 3-monooxygenase"/>
    <property type="match status" value="1"/>
</dbReference>
<dbReference type="EMBL" id="CAJVPL010000789">
    <property type="protein sequence ID" value="CAG8529825.1"/>
    <property type="molecule type" value="Genomic_DNA"/>
</dbReference>
<dbReference type="GO" id="GO:0005741">
    <property type="term" value="C:mitochondrial outer membrane"/>
    <property type="evidence" value="ECO:0007669"/>
    <property type="project" value="TreeGrafter"/>
</dbReference>
<evidence type="ECO:0000256" key="3">
    <source>
        <dbReference type="ARBA" id="ARBA00022642"/>
    </source>
</evidence>
<dbReference type="OrthoDB" id="10053569at2759"/>
<evidence type="ECO:0000259" key="11">
    <source>
        <dbReference type="Pfam" id="PF01494"/>
    </source>
</evidence>
<keyword evidence="10" id="KW-0812">Transmembrane</keyword>
<comment type="cofactor">
    <cofactor evidence="1">
        <name>FAD</name>
        <dbReference type="ChEBI" id="CHEBI:57692"/>
    </cofactor>
</comment>
<protein>
    <submittedName>
        <fullName evidence="12">4404_t:CDS:1</fullName>
    </submittedName>
</protein>
<keyword evidence="13" id="KW-1185">Reference proteome</keyword>
<dbReference type="GO" id="GO:0019363">
    <property type="term" value="P:pyridine nucleotide biosynthetic process"/>
    <property type="evidence" value="ECO:0007669"/>
    <property type="project" value="UniProtKB-KW"/>
</dbReference>
<dbReference type="InterPro" id="IPR002938">
    <property type="entry name" value="FAD-bd"/>
</dbReference>
<keyword evidence="10" id="KW-1133">Transmembrane helix</keyword>
<proteinExistence type="predicted"/>
<feature type="transmembrane region" description="Helical" evidence="10">
    <location>
        <begin position="19"/>
        <end position="36"/>
    </location>
</feature>
<evidence type="ECO:0000256" key="10">
    <source>
        <dbReference type="SAM" id="Phobius"/>
    </source>
</evidence>
<dbReference type="PANTHER" id="PTHR46028:SF2">
    <property type="entry name" value="KYNURENINE 3-MONOOXYGENASE"/>
    <property type="match status" value="1"/>
</dbReference>
<keyword evidence="3" id="KW-0662">Pyridine nucleotide biosynthesis</keyword>
<evidence type="ECO:0000256" key="2">
    <source>
        <dbReference type="ARBA" id="ARBA00022630"/>
    </source>
</evidence>
<reference evidence="12" key="1">
    <citation type="submission" date="2021-06" db="EMBL/GenBank/DDBJ databases">
        <authorList>
            <person name="Kallberg Y."/>
            <person name="Tangrot J."/>
            <person name="Rosling A."/>
        </authorList>
    </citation>
    <scope>NUCLEOTIDE SEQUENCE</scope>
    <source>
        <strain evidence="12">MT106</strain>
    </source>
</reference>
<dbReference type="PANTHER" id="PTHR46028">
    <property type="entry name" value="KYNURENINE 3-MONOOXYGENASE"/>
    <property type="match status" value="1"/>
</dbReference>
<keyword evidence="7" id="KW-0503">Monooxygenase</keyword>
<accession>A0A9N9AIY7</accession>
<evidence type="ECO:0000256" key="4">
    <source>
        <dbReference type="ARBA" id="ARBA00022827"/>
    </source>
</evidence>
<evidence type="ECO:0000256" key="1">
    <source>
        <dbReference type="ARBA" id="ARBA00001974"/>
    </source>
</evidence>
<keyword evidence="5" id="KW-0521">NADP</keyword>
<dbReference type="Proteomes" id="UP000789831">
    <property type="component" value="Unassembled WGS sequence"/>
</dbReference>